<sequence>MQFLGMLSSNVAAVTAAVACLHWTASAQSTNSSSGLAIQLSVANNFLNGTTDGHVTVMFAPSGTDPLEDTDVTSSPNLFFGMNVFGVSAAKTMTLASTNAINAVTGVWGFPVVSLNDVPAGNYSVQAYFTKYEKVNRSDGSSISVHFPCGDGAPNVDGFGSLTTAVLNVSISGDPQSVDLVFNNITATEAFTGKEIGGCSQGNYEDTENLKYVKIRSEALSKFWGRSMYVGANILLPAGYDPNDTETRYPVIYSQGHWPADAGPFRYPSANFSDAWDNGTIPAENGKPARPTPKMIMVSFRHETPFYDDSYGVNTANLGPYGDAINDELIPYIEKNFKTIPEPYARIQIGGSTGGWISAASAIFRPDLFGACFSSYPDSLDFHRHQDIPLYTNTNAYLRANGSAIPSIRDFENDTQVILATVAQENHWELTFGTQSRSSLQWDVWNTVFGVQALNGYPLEPWNKVTGEIYPYAVEYWKHLDLANYIVTNWNNSRNLGKVLSGRLYIYVGTWDDYFLNEGVQEFQKRTDAIGGAGWANITILPEKPHGGNYQSREIWDSLELFYDWIQDHGPNGTTPLAKNVTLASARGNNFTEVLAYGGHQAALQRQSPPSITGGDHCDGAGGCVFQASVGRWDPGVSLEAQWLISGKPVGEVFEVAQGDSLSYAPTTATKRSSIQLQVTGRKLGYVDETRKSNGIQLRR</sequence>
<proteinExistence type="predicted"/>
<dbReference type="Proteomes" id="UP001172673">
    <property type="component" value="Unassembled WGS sequence"/>
</dbReference>
<gene>
    <name evidence="2" type="ORF">H2200_005746</name>
</gene>
<evidence type="ECO:0008006" key="4">
    <source>
        <dbReference type="Google" id="ProtNLM"/>
    </source>
</evidence>
<evidence type="ECO:0000313" key="3">
    <source>
        <dbReference type="Proteomes" id="UP001172673"/>
    </source>
</evidence>
<reference evidence="2" key="1">
    <citation type="submission" date="2022-10" db="EMBL/GenBank/DDBJ databases">
        <title>Culturing micro-colonial fungi from biological soil crusts in the Mojave desert and describing Neophaeococcomyces mojavensis, and introducing the new genera and species Taxawa tesnikishii.</title>
        <authorList>
            <person name="Kurbessoian T."/>
            <person name="Stajich J.E."/>
        </authorList>
    </citation>
    <scope>NUCLEOTIDE SEQUENCE</scope>
    <source>
        <strain evidence="2">TK_41</strain>
    </source>
</reference>
<dbReference type="PANTHER" id="PTHR48098">
    <property type="entry name" value="ENTEROCHELIN ESTERASE-RELATED"/>
    <property type="match status" value="1"/>
</dbReference>
<dbReference type="InterPro" id="IPR029058">
    <property type="entry name" value="AB_hydrolase_fold"/>
</dbReference>
<feature type="signal peptide" evidence="1">
    <location>
        <begin position="1"/>
        <end position="27"/>
    </location>
</feature>
<name>A0AA39CIG3_9EURO</name>
<dbReference type="PANTHER" id="PTHR48098:SF3">
    <property type="entry name" value="IRON(III) ENTEROBACTIN ESTERASE"/>
    <property type="match status" value="1"/>
</dbReference>
<dbReference type="InterPro" id="IPR050583">
    <property type="entry name" value="Mycobacterial_A85_antigen"/>
</dbReference>
<dbReference type="AlphaFoldDB" id="A0AA39CIG3"/>
<protein>
    <recommendedName>
        <fullName evidence="4">Alpha/beta-hydrolase</fullName>
    </recommendedName>
</protein>
<comment type="caution">
    <text evidence="2">The sequence shown here is derived from an EMBL/GenBank/DDBJ whole genome shotgun (WGS) entry which is preliminary data.</text>
</comment>
<evidence type="ECO:0000256" key="1">
    <source>
        <dbReference type="SAM" id="SignalP"/>
    </source>
</evidence>
<accession>A0AA39CIG3</accession>
<evidence type="ECO:0000313" key="2">
    <source>
        <dbReference type="EMBL" id="KAJ9609419.1"/>
    </source>
</evidence>
<dbReference type="SUPFAM" id="SSF53474">
    <property type="entry name" value="alpha/beta-Hydrolases"/>
    <property type="match status" value="1"/>
</dbReference>
<keyword evidence="1" id="KW-0732">Signal</keyword>
<feature type="chain" id="PRO_5041351380" description="Alpha/beta-hydrolase" evidence="1">
    <location>
        <begin position="28"/>
        <end position="700"/>
    </location>
</feature>
<dbReference type="Pfam" id="PF00756">
    <property type="entry name" value="Esterase"/>
    <property type="match status" value="1"/>
</dbReference>
<organism evidence="2 3">
    <name type="scientific">Cladophialophora chaetospira</name>
    <dbReference type="NCBI Taxonomy" id="386627"/>
    <lineage>
        <taxon>Eukaryota</taxon>
        <taxon>Fungi</taxon>
        <taxon>Dikarya</taxon>
        <taxon>Ascomycota</taxon>
        <taxon>Pezizomycotina</taxon>
        <taxon>Eurotiomycetes</taxon>
        <taxon>Chaetothyriomycetidae</taxon>
        <taxon>Chaetothyriales</taxon>
        <taxon>Herpotrichiellaceae</taxon>
        <taxon>Cladophialophora</taxon>
    </lineage>
</organism>
<dbReference type="EMBL" id="JAPDRK010000008">
    <property type="protein sequence ID" value="KAJ9609419.1"/>
    <property type="molecule type" value="Genomic_DNA"/>
</dbReference>
<dbReference type="InterPro" id="IPR000801">
    <property type="entry name" value="Esterase-like"/>
</dbReference>
<keyword evidence="3" id="KW-1185">Reference proteome</keyword>
<dbReference type="Gene3D" id="3.40.50.1820">
    <property type="entry name" value="alpha/beta hydrolase"/>
    <property type="match status" value="1"/>
</dbReference>